<accession>A0ABT6BI03</accession>
<dbReference type="Pfam" id="PF13508">
    <property type="entry name" value="Acetyltransf_7"/>
    <property type="match status" value="1"/>
</dbReference>
<dbReference type="CDD" id="cd04301">
    <property type="entry name" value="NAT_SF"/>
    <property type="match status" value="1"/>
</dbReference>
<evidence type="ECO:0000259" key="3">
    <source>
        <dbReference type="PROSITE" id="PS51186"/>
    </source>
</evidence>
<dbReference type="Proteomes" id="UP001321344">
    <property type="component" value="Unassembled WGS sequence"/>
</dbReference>
<keyword evidence="5" id="KW-1185">Reference proteome</keyword>
<dbReference type="RefSeq" id="WP_276343822.1">
    <property type="nucleotide sequence ID" value="NZ_JARJOW010000003.1"/>
</dbReference>
<dbReference type="PROSITE" id="PS51186">
    <property type="entry name" value="GNAT"/>
    <property type="match status" value="1"/>
</dbReference>
<dbReference type="Gene3D" id="3.40.630.30">
    <property type="match status" value="1"/>
</dbReference>
<dbReference type="InterPro" id="IPR000182">
    <property type="entry name" value="GNAT_dom"/>
</dbReference>
<dbReference type="EMBL" id="JARJOW010000003">
    <property type="protein sequence ID" value="MDF5690083.1"/>
    <property type="molecule type" value="Genomic_DNA"/>
</dbReference>
<dbReference type="InterPro" id="IPR050832">
    <property type="entry name" value="Bact_Acetyltransf"/>
</dbReference>
<evidence type="ECO:0000256" key="2">
    <source>
        <dbReference type="ARBA" id="ARBA00023315"/>
    </source>
</evidence>
<dbReference type="PANTHER" id="PTHR43877">
    <property type="entry name" value="AMINOALKYLPHOSPHONATE N-ACETYLTRANSFERASE-RELATED-RELATED"/>
    <property type="match status" value="1"/>
</dbReference>
<dbReference type="SUPFAM" id="SSF55729">
    <property type="entry name" value="Acyl-CoA N-acyltransferases (Nat)"/>
    <property type="match status" value="1"/>
</dbReference>
<evidence type="ECO:0000313" key="4">
    <source>
        <dbReference type="EMBL" id="MDF5690083.1"/>
    </source>
</evidence>
<proteinExistence type="predicted"/>
<evidence type="ECO:0000313" key="5">
    <source>
        <dbReference type="Proteomes" id="UP001321344"/>
    </source>
</evidence>
<evidence type="ECO:0000256" key="1">
    <source>
        <dbReference type="ARBA" id="ARBA00022679"/>
    </source>
</evidence>
<gene>
    <name evidence="4" type="ORF">PQG43_04350</name>
</gene>
<comment type="caution">
    <text evidence="4">The sequence shown here is derived from an EMBL/GenBank/DDBJ whole genome shotgun (WGS) entry which is preliminary data.</text>
</comment>
<feature type="domain" description="N-acetyltransferase" evidence="3">
    <location>
        <begin position="5"/>
        <end position="146"/>
    </location>
</feature>
<sequence>MHFNFHIRTAQLSDEKSVWELVNELENRNSDPLIFAKIWSEYVRHEHTHVWVVENHENQVVGFLSVIGQNLLHHEGMVYEIQELMVTATYQGQGLGRKLIETLKNELKHKDVKSIEVTSNKRRKEAHAFYEAMGFINSHEKFTIYF</sequence>
<reference evidence="4 5" key="1">
    <citation type="submission" date="2023-03" db="EMBL/GenBank/DDBJ databases">
        <title>Genome sequencing of Aquirufa.</title>
        <authorList>
            <person name="Pitt A."/>
            <person name="Hahn M.W."/>
        </authorList>
    </citation>
    <scope>NUCLEOTIDE SEQUENCE [LARGE SCALE GENOMIC DNA]</scope>
    <source>
        <strain evidence="4 5">WAEICH-18A</strain>
    </source>
</reference>
<dbReference type="PANTHER" id="PTHR43877:SF2">
    <property type="entry name" value="AMINOALKYLPHOSPHONATE N-ACETYLTRANSFERASE-RELATED"/>
    <property type="match status" value="1"/>
</dbReference>
<keyword evidence="2" id="KW-0012">Acyltransferase</keyword>
<protein>
    <submittedName>
        <fullName evidence="4">GNAT family N-acetyltransferase</fullName>
    </submittedName>
</protein>
<dbReference type="InterPro" id="IPR016181">
    <property type="entry name" value="Acyl_CoA_acyltransferase"/>
</dbReference>
<keyword evidence="1" id="KW-0808">Transferase</keyword>
<organism evidence="4 5">
    <name type="scientific">Aquirufa aurantiipilula</name>
    <dbReference type="NCBI Taxonomy" id="2696561"/>
    <lineage>
        <taxon>Bacteria</taxon>
        <taxon>Pseudomonadati</taxon>
        <taxon>Bacteroidota</taxon>
        <taxon>Cytophagia</taxon>
        <taxon>Cytophagales</taxon>
        <taxon>Flectobacillaceae</taxon>
        <taxon>Aquirufa</taxon>
    </lineage>
</organism>
<name>A0ABT6BI03_9BACT</name>